<dbReference type="AlphaFoldDB" id="A0A5M3MI93"/>
<dbReference type="OrthoDB" id="2649251at2759"/>
<evidence type="ECO:0000313" key="2">
    <source>
        <dbReference type="EMBL" id="EIW78504.1"/>
    </source>
</evidence>
<protein>
    <recommendedName>
        <fullName evidence="4">F-box domain-containing protein</fullName>
    </recommendedName>
</protein>
<sequence length="566" mass="62083">MPSPGRPAFRAVEGIANALHNRAPISSLMSNLPLLCELLEDDRTKVRFVSPSSRSSSGWSSIGNDCTYSPITMLPLELLRKVFVLCLSGTRYHEPHARRVPLLLMHVCSLWRDATASTPELWCSLYIRPSSRMPKDTDVALYRAWLERAGTLPLAVAVDARCWSSVGIEREQRDSAMRCISSWDVQVCELMAAFTPRCADLYVIYRQGRRKTNAALASLIEHARVTERLALDLEDLKVLSGCEGVTMLPPKLDLRCAVEQVACLRTLGLGWDKVTELRFEPQDYHAFEEMALVQLLEMCPNLVHLTFDKLDSALGTRTKESGSAAAILSSKPPRPPPLATATASFSSPFSSSSSTTTPASTPSAEPFLVHTSLRSLHVNVHNFVKIAVGLMHPDPGIALPNLRLLTVTVHEPHAGVLDPKGVQYVLSTFVEFLRRSGCTHAVDVVFTARAVCLATSDGGGVESEAYRVHVASDSKLVSASGTALRGHRRGDSVSITRMGMDELSEEAQHLSRLSLRPMIKMRKFSICEFKSQTRYDRKRASTSICTGEEGVTAAAKAVGKQRVKTA</sequence>
<accession>A0A5M3MI93</accession>
<gene>
    <name evidence="2" type="ORF">CONPUDRAFT_83884</name>
</gene>
<evidence type="ECO:0000256" key="1">
    <source>
        <dbReference type="SAM" id="MobiDB-lite"/>
    </source>
</evidence>
<organism evidence="2 3">
    <name type="scientific">Coniophora puteana (strain RWD-64-598)</name>
    <name type="common">Brown rot fungus</name>
    <dbReference type="NCBI Taxonomy" id="741705"/>
    <lineage>
        <taxon>Eukaryota</taxon>
        <taxon>Fungi</taxon>
        <taxon>Dikarya</taxon>
        <taxon>Basidiomycota</taxon>
        <taxon>Agaricomycotina</taxon>
        <taxon>Agaricomycetes</taxon>
        <taxon>Agaricomycetidae</taxon>
        <taxon>Boletales</taxon>
        <taxon>Coniophorineae</taxon>
        <taxon>Coniophoraceae</taxon>
        <taxon>Coniophora</taxon>
    </lineage>
</organism>
<dbReference type="KEGG" id="cput:CONPUDRAFT_83884"/>
<keyword evidence="3" id="KW-1185">Reference proteome</keyword>
<comment type="caution">
    <text evidence="2">The sequence shown here is derived from an EMBL/GenBank/DDBJ whole genome shotgun (WGS) entry which is preliminary data.</text>
</comment>
<name>A0A5M3MI93_CONPW</name>
<evidence type="ECO:0008006" key="4">
    <source>
        <dbReference type="Google" id="ProtNLM"/>
    </source>
</evidence>
<evidence type="ECO:0000313" key="3">
    <source>
        <dbReference type="Proteomes" id="UP000053558"/>
    </source>
</evidence>
<dbReference type="Proteomes" id="UP000053558">
    <property type="component" value="Unassembled WGS sequence"/>
</dbReference>
<proteinExistence type="predicted"/>
<reference evidence="3" key="1">
    <citation type="journal article" date="2012" name="Science">
        <title>The Paleozoic origin of enzymatic lignin decomposition reconstructed from 31 fungal genomes.</title>
        <authorList>
            <person name="Floudas D."/>
            <person name="Binder M."/>
            <person name="Riley R."/>
            <person name="Barry K."/>
            <person name="Blanchette R.A."/>
            <person name="Henrissat B."/>
            <person name="Martinez A.T."/>
            <person name="Otillar R."/>
            <person name="Spatafora J.W."/>
            <person name="Yadav J.S."/>
            <person name="Aerts A."/>
            <person name="Benoit I."/>
            <person name="Boyd A."/>
            <person name="Carlson A."/>
            <person name="Copeland A."/>
            <person name="Coutinho P.M."/>
            <person name="de Vries R.P."/>
            <person name="Ferreira P."/>
            <person name="Findley K."/>
            <person name="Foster B."/>
            <person name="Gaskell J."/>
            <person name="Glotzer D."/>
            <person name="Gorecki P."/>
            <person name="Heitman J."/>
            <person name="Hesse C."/>
            <person name="Hori C."/>
            <person name="Igarashi K."/>
            <person name="Jurgens J.A."/>
            <person name="Kallen N."/>
            <person name="Kersten P."/>
            <person name="Kohler A."/>
            <person name="Kuees U."/>
            <person name="Kumar T.K.A."/>
            <person name="Kuo A."/>
            <person name="LaButti K."/>
            <person name="Larrondo L.F."/>
            <person name="Lindquist E."/>
            <person name="Ling A."/>
            <person name="Lombard V."/>
            <person name="Lucas S."/>
            <person name="Lundell T."/>
            <person name="Martin R."/>
            <person name="McLaughlin D.J."/>
            <person name="Morgenstern I."/>
            <person name="Morin E."/>
            <person name="Murat C."/>
            <person name="Nagy L.G."/>
            <person name="Nolan M."/>
            <person name="Ohm R.A."/>
            <person name="Patyshakuliyeva A."/>
            <person name="Rokas A."/>
            <person name="Ruiz-Duenas F.J."/>
            <person name="Sabat G."/>
            <person name="Salamov A."/>
            <person name="Samejima M."/>
            <person name="Schmutz J."/>
            <person name="Slot J.C."/>
            <person name="St John F."/>
            <person name="Stenlid J."/>
            <person name="Sun H."/>
            <person name="Sun S."/>
            <person name="Syed K."/>
            <person name="Tsang A."/>
            <person name="Wiebenga A."/>
            <person name="Young D."/>
            <person name="Pisabarro A."/>
            <person name="Eastwood D.C."/>
            <person name="Martin F."/>
            <person name="Cullen D."/>
            <person name="Grigoriev I.V."/>
            <person name="Hibbett D.S."/>
        </authorList>
    </citation>
    <scope>NUCLEOTIDE SEQUENCE [LARGE SCALE GENOMIC DNA]</scope>
    <source>
        <strain evidence="3">RWD-64-598 SS2</strain>
    </source>
</reference>
<feature type="region of interest" description="Disordered" evidence="1">
    <location>
        <begin position="324"/>
        <end position="364"/>
    </location>
</feature>
<feature type="compositionally biased region" description="Low complexity" evidence="1">
    <location>
        <begin position="339"/>
        <end position="364"/>
    </location>
</feature>
<dbReference type="GeneID" id="19210676"/>
<dbReference type="EMBL" id="JH711582">
    <property type="protein sequence ID" value="EIW78504.1"/>
    <property type="molecule type" value="Genomic_DNA"/>
</dbReference>
<dbReference type="RefSeq" id="XP_007771527.1">
    <property type="nucleotide sequence ID" value="XM_007773337.1"/>
</dbReference>